<feature type="domain" description="NlpE C-terminal OB" evidence="2">
    <location>
        <begin position="143"/>
        <end position="231"/>
    </location>
</feature>
<evidence type="ECO:0000313" key="4">
    <source>
        <dbReference type="EMBL" id="SFK00571.1"/>
    </source>
</evidence>
<dbReference type="Gene3D" id="2.40.128.640">
    <property type="match status" value="1"/>
</dbReference>
<feature type="chain" id="PRO_5011687540" evidence="1">
    <location>
        <begin position="20"/>
        <end position="234"/>
    </location>
</feature>
<evidence type="ECO:0000313" key="6">
    <source>
        <dbReference type="Proteomes" id="UP000224607"/>
    </source>
</evidence>
<reference evidence="4" key="2">
    <citation type="submission" date="2016-10" db="EMBL/GenBank/DDBJ databases">
        <authorList>
            <person name="de Groot N.N."/>
        </authorList>
    </citation>
    <scope>NUCLEOTIDE SEQUENCE [LARGE SCALE GENOMIC DNA]</scope>
    <source>
        <strain evidence="4">DSM 17908</strain>
    </source>
</reference>
<dbReference type="PROSITE" id="PS51257">
    <property type="entry name" value="PROKAR_LIPOPROTEIN"/>
    <property type="match status" value="1"/>
</dbReference>
<protein>
    <submittedName>
        <fullName evidence="4">Copper homeostasis protein (Lipoprotein)</fullName>
    </submittedName>
    <submittedName>
        <fullName evidence="3">Copper homeostasis/adhesion lipoprotein NlpE</fullName>
    </submittedName>
</protein>
<keyword evidence="6" id="KW-1185">Reference proteome</keyword>
<sequence>MIKKKLLLALLTAGVFTVAGCQKHDAQPDSSALQANTVSQDKILPTENVFSGVIPCADCAGIEMTLQLAKDGSYILGQTYQKDKSEENAFFETGHWVANGKKIVLSSEDGKKSYYQMKGENLVMLDTQGQPIQSNFNYELAKVTSKKLAGEYIYFADSATFTECRTGKRYDASENIDLERGYSATGVEGGTPVYVEVEGYYTLRPSMEDGLFDHSLIQTGKIHFDKASSCNTKK</sequence>
<dbReference type="Pfam" id="PF04170">
    <property type="entry name" value="NlpE"/>
    <property type="match status" value="1"/>
</dbReference>
<accession>A0A1I3W2C0</accession>
<proteinExistence type="predicted"/>
<dbReference type="InterPro" id="IPR007298">
    <property type="entry name" value="Cu-R_lipoprotein_NlpE"/>
</dbReference>
<dbReference type="NCBIfam" id="NF007814">
    <property type="entry name" value="PRK10523.1"/>
    <property type="match status" value="1"/>
</dbReference>
<organism evidence="4 5">
    <name type="scientific">Xenorhabdus mauleonii</name>
    <dbReference type="NCBI Taxonomy" id="351675"/>
    <lineage>
        <taxon>Bacteria</taxon>
        <taxon>Pseudomonadati</taxon>
        <taxon>Pseudomonadota</taxon>
        <taxon>Gammaproteobacteria</taxon>
        <taxon>Enterobacterales</taxon>
        <taxon>Morganellaceae</taxon>
        <taxon>Xenorhabdus</taxon>
    </lineage>
</organism>
<evidence type="ECO:0000313" key="3">
    <source>
        <dbReference type="EMBL" id="PHM36892.1"/>
    </source>
</evidence>
<dbReference type="InterPro" id="IPR033450">
    <property type="entry name" value="NlpE_C"/>
</dbReference>
<evidence type="ECO:0000259" key="2">
    <source>
        <dbReference type="Pfam" id="PF17185"/>
    </source>
</evidence>
<dbReference type="RefSeq" id="WP_339353058.1">
    <property type="nucleotide sequence ID" value="NZ_CAWNQB010000017.1"/>
</dbReference>
<dbReference type="AlphaFoldDB" id="A0A1I3W2C0"/>
<dbReference type="Pfam" id="PF17185">
    <property type="entry name" value="NlpE_C"/>
    <property type="match status" value="1"/>
</dbReference>
<reference evidence="3 6" key="3">
    <citation type="journal article" date="2017" name="Nat. Microbiol.">
        <title>Natural product diversity associated with the nematode symbionts Photorhabdus and Xenorhabdus.</title>
        <authorList>
            <person name="Tobias N.J."/>
            <person name="Wolff H."/>
            <person name="Djahanschiri B."/>
            <person name="Grundmann F."/>
            <person name="Kronenwerth M."/>
            <person name="Shi Y.M."/>
            <person name="Simonyi S."/>
            <person name="Grun P."/>
            <person name="Shapiro-Ilan D."/>
            <person name="Pidot S.J."/>
            <person name="Stinear T.P."/>
            <person name="Ebersberger I."/>
            <person name="Bode H.B."/>
        </authorList>
    </citation>
    <scope>NUCLEOTIDE SEQUENCE [LARGE SCALE GENOMIC DNA]</scope>
    <source>
        <strain evidence="3 6">DSM 17908</strain>
    </source>
</reference>
<evidence type="ECO:0000256" key="1">
    <source>
        <dbReference type="SAM" id="SignalP"/>
    </source>
</evidence>
<feature type="signal peptide" evidence="1">
    <location>
        <begin position="1"/>
        <end position="19"/>
    </location>
</feature>
<name>A0A1I3W2C0_9GAMM</name>
<dbReference type="InterPro" id="IPR038139">
    <property type="entry name" value="NlpE_C_sf"/>
</dbReference>
<dbReference type="STRING" id="351675.SAMN05421680_12354"/>
<dbReference type="Proteomes" id="UP000198919">
    <property type="component" value="Unassembled WGS sequence"/>
</dbReference>
<gene>
    <name evidence="4" type="ORF">SAMN05421680_12354</name>
    <name evidence="3" type="ORF">Xmau_04039</name>
</gene>
<reference evidence="5" key="1">
    <citation type="submission" date="2016-10" db="EMBL/GenBank/DDBJ databases">
        <authorList>
            <person name="Varghese N."/>
            <person name="Submissions S."/>
        </authorList>
    </citation>
    <scope>NUCLEOTIDE SEQUENCE [LARGE SCALE GENOMIC DNA]</scope>
    <source>
        <strain evidence="5">DSM 17908</strain>
    </source>
</reference>
<dbReference type="Gene3D" id="2.40.50.540">
    <property type="match status" value="1"/>
</dbReference>
<keyword evidence="1" id="KW-0732">Signal</keyword>
<dbReference type="EMBL" id="FORG01000023">
    <property type="protein sequence ID" value="SFK00571.1"/>
    <property type="molecule type" value="Genomic_DNA"/>
</dbReference>
<dbReference type="Proteomes" id="UP000224607">
    <property type="component" value="Unassembled WGS sequence"/>
</dbReference>
<evidence type="ECO:0000313" key="5">
    <source>
        <dbReference type="Proteomes" id="UP000198919"/>
    </source>
</evidence>
<keyword evidence="4" id="KW-0449">Lipoprotein</keyword>
<dbReference type="EMBL" id="NITY01000024">
    <property type="protein sequence ID" value="PHM36892.1"/>
    <property type="molecule type" value="Genomic_DNA"/>
</dbReference>